<feature type="domain" description="HTH cro/C1-type" evidence="1">
    <location>
        <begin position="22"/>
        <end position="54"/>
    </location>
</feature>
<organism evidence="2 3">
    <name type="scientific">Natronoarchaeum mannanilyticum</name>
    <dbReference type="NCBI Taxonomy" id="926360"/>
    <lineage>
        <taxon>Archaea</taxon>
        <taxon>Methanobacteriati</taxon>
        <taxon>Methanobacteriota</taxon>
        <taxon>Stenosarchaea group</taxon>
        <taxon>Halobacteria</taxon>
        <taxon>Halobacteriales</taxon>
        <taxon>Natronoarchaeaceae</taxon>
    </lineage>
</organism>
<comment type="caution">
    <text evidence="2">The sequence shown here is derived from an EMBL/GenBank/DDBJ whole genome shotgun (WGS) entry which is preliminary data.</text>
</comment>
<name>A0AAV3TDQ7_9EURY</name>
<dbReference type="RefSeq" id="WP_343775054.1">
    <property type="nucleotide sequence ID" value="NZ_BAAADV010000007.1"/>
</dbReference>
<reference evidence="2 3" key="1">
    <citation type="journal article" date="2019" name="Int. J. Syst. Evol. Microbiol.">
        <title>The Global Catalogue of Microorganisms (GCM) 10K type strain sequencing project: providing services to taxonomists for standard genome sequencing and annotation.</title>
        <authorList>
            <consortium name="The Broad Institute Genomics Platform"/>
            <consortium name="The Broad Institute Genome Sequencing Center for Infectious Disease"/>
            <person name="Wu L."/>
            <person name="Ma J."/>
        </authorList>
    </citation>
    <scope>NUCLEOTIDE SEQUENCE [LARGE SCALE GENOMIC DNA]</scope>
    <source>
        <strain evidence="2 3">JCM 16328</strain>
    </source>
</reference>
<dbReference type="EMBL" id="BAAADV010000007">
    <property type="protein sequence ID" value="GAA0680312.1"/>
    <property type="molecule type" value="Genomic_DNA"/>
</dbReference>
<dbReference type="InterPro" id="IPR019293">
    <property type="entry name" value="ThiN"/>
</dbReference>
<evidence type="ECO:0000259" key="1">
    <source>
        <dbReference type="PROSITE" id="PS50943"/>
    </source>
</evidence>
<dbReference type="PROSITE" id="PS50943">
    <property type="entry name" value="HTH_CROC1"/>
    <property type="match status" value="1"/>
</dbReference>
<evidence type="ECO:0000313" key="2">
    <source>
        <dbReference type="EMBL" id="GAA0680312.1"/>
    </source>
</evidence>
<dbReference type="Pfam" id="PF01381">
    <property type="entry name" value="HTH_3"/>
    <property type="match status" value="1"/>
</dbReference>
<dbReference type="PANTHER" id="PTHR40730:SF5">
    <property type="entry name" value="HTH CRO_C1-TYPE DOMAIN-CONTAINING PROTEIN"/>
    <property type="match status" value="1"/>
</dbReference>
<dbReference type="Pfam" id="PF10120">
    <property type="entry name" value="ThiN"/>
    <property type="match status" value="1"/>
</dbReference>
<evidence type="ECO:0000313" key="3">
    <source>
        <dbReference type="Proteomes" id="UP001500420"/>
    </source>
</evidence>
<protein>
    <recommendedName>
        <fullName evidence="1">HTH cro/C1-type domain-containing protein</fullName>
    </recommendedName>
</protein>
<dbReference type="PANTHER" id="PTHR40730">
    <property type="entry name" value="TRANSCRIPTIONAL REGULATOR PROTEIN-LIKE PROTEIN"/>
    <property type="match status" value="1"/>
</dbReference>
<accession>A0AAV3TDQ7</accession>
<gene>
    <name evidence="2" type="ORF">GCM10009020_31350</name>
</gene>
<sequence>MSLVLPSEIVVERFVPTARAMLAAALDEREFTQQEIADRIGVTQAAVSNLVNGNVAVEERFSEDPRMVETIERIADGFEDDRMDGVDAMAELIALVEAFEDRGPICAVHEDAMPELEGLGCDLCVRGTDSEVLAERDVLASVRRAARLLAGTDAVAEHVPNVGTNVGMALPDAEDATDVAAIPGRIYRMRGSVEVPANPEFGASEHVARTVLAARSVDPDVRAALNVGTSDALLAAARERGIDPLEFDPDYEDRGDHLREALNSRGVVPPVLFHRGAFGIEPVTFVLGRNAVEAAELAVDLADRAAGGHET</sequence>
<proteinExistence type="predicted"/>
<dbReference type="SUPFAM" id="SSF47413">
    <property type="entry name" value="lambda repressor-like DNA-binding domains"/>
    <property type="match status" value="1"/>
</dbReference>
<dbReference type="AlphaFoldDB" id="A0AAV3TDQ7"/>
<dbReference type="SUPFAM" id="SSF53639">
    <property type="entry name" value="AraD/HMP-PK domain-like"/>
    <property type="match status" value="1"/>
</dbReference>
<dbReference type="Proteomes" id="UP001500420">
    <property type="component" value="Unassembled WGS sequence"/>
</dbReference>
<dbReference type="Gene3D" id="1.10.260.40">
    <property type="entry name" value="lambda repressor-like DNA-binding domains"/>
    <property type="match status" value="1"/>
</dbReference>
<keyword evidence="3" id="KW-1185">Reference proteome</keyword>
<dbReference type="GO" id="GO:0003677">
    <property type="term" value="F:DNA binding"/>
    <property type="evidence" value="ECO:0007669"/>
    <property type="project" value="InterPro"/>
</dbReference>
<dbReference type="Gene3D" id="3.40.225.10">
    <property type="entry name" value="Class II aldolase/adducin N-terminal domain"/>
    <property type="match status" value="1"/>
</dbReference>
<dbReference type="InterPro" id="IPR036409">
    <property type="entry name" value="Aldolase_II/adducin_N_sf"/>
</dbReference>
<dbReference type="InterPro" id="IPR001387">
    <property type="entry name" value="Cro/C1-type_HTH"/>
</dbReference>
<dbReference type="CDD" id="cd00093">
    <property type="entry name" value="HTH_XRE"/>
    <property type="match status" value="1"/>
</dbReference>
<dbReference type="InterPro" id="IPR010982">
    <property type="entry name" value="Lambda_DNA-bd_dom_sf"/>
</dbReference>